<proteinExistence type="inferred from homology"/>
<name>A0A8S1EL80_9PELO</name>
<protein>
    <recommendedName>
        <fullName evidence="8">Transcription factor AP-2 C-terminal domain-containing protein</fullName>
    </recommendedName>
</protein>
<dbReference type="Proteomes" id="UP000494206">
    <property type="component" value="Unassembled WGS sequence"/>
</dbReference>
<dbReference type="AlphaFoldDB" id="A0A8S1EL80"/>
<comment type="caution">
    <text evidence="9">The sequence shown here is derived from an EMBL/GenBank/DDBJ whole genome shotgun (WGS) entry which is preliminary data.</text>
</comment>
<evidence type="ECO:0000313" key="10">
    <source>
        <dbReference type="Proteomes" id="UP000494206"/>
    </source>
</evidence>
<feature type="compositionally biased region" description="Low complexity" evidence="7">
    <location>
        <begin position="72"/>
        <end position="88"/>
    </location>
</feature>
<dbReference type="GO" id="GO:0000981">
    <property type="term" value="F:DNA-binding transcription factor activity, RNA polymerase II-specific"/>
    <property type="evidence" value="ECO:0007669"/>
    <property type="project" value="TreeGrafter"/>
</dbReference>
<feature type="region of interest" description="Disordered" evidence="7">
    <location>
        <begin position="64"/>
        <end position="130"/>
    </location>
</feature>
<comment type="similarity">
    <text evidence="2">Belongs to the AP-2 family.</text>
</comment>
<dbReference type="PRINTS" id="PR01748">
    <property type="entry name" value="AP2TNSCPFCT"/>
</dbReference>
<evidence type="ECO:0000256" key="5">
    <source>
        <dbReference type="ARBA" id="ARBA00023163"/>
    </source>
</evidence>
<keyword evidence="5" id="KW-0804">Transcription</keyword>
<keyword evidence="10" id="KW-1185">Reference proteome</keyword>
<reference evidence="9 10" key="1">
    <citation type="submission" date="2020-04" db="EMBL/GenBank/DDBJ databases">
        <authorList>
            <person name="Laetsch R D."/>
            <person name="Stevens L."/>
            <person name="Kumar S."/>
            <person name="Blaxter L. M."/>
        </authorList>
    </citation>
    <scope>NUCLEOTIDE SEQUENCE [LARGE SCALE GENOMIC DNA]</scope>
</reference>
<dbReference type="PANTHER" id="PTHR10812:SF17">
    <property type="entry name" value="TRANSCRIPTION FACTOR AP-2, ISOFORM D"/>
    <property type="match status" value="1"/>
</dbReference>
<evidence type="ECO:0000256" key="7">
    <source>
        <dbReference type="SAM" id="MobiDB-lite"/>
    </source>
</evidence>
<keyword evidence="4" id="KW-0238">DNA-binding</keyword>
<comment type="subcellular location">
    <subcellularLocation>
        <location evidence="1">Nucleus</location>
    </subcellularLocation>
</comment>
<dbReference type="PANTHER" id="PTHR10812">
    <property type="entry name" value="TRANSCRIPTION FACTOR AP-2"/>
    <property type="match status" value="1"/>
</dbReference>
<keyword evidence="3" id="KW-0805">Transcription regulation</keyword>
<feature type="domain" description="Transcription factor AP-2 C-terminal" evidence="8">
    <location>
        <begin position="149"/>
        <end position="333"/>
    </location>
</feature>
<evidence type="ECO:0000256" key="4">
    <source>
        <dbReference type="ARBA" id="ARBA00023125"/>
    </source>
</evidence>
<dbReference type="GO" id="GO:0000977">
    <property type="term" value="F:RNA polymerase II transcription regulatory region sequence-specific DNA binding"/>
    <property type="evidence" value="ECO:0007669"/>
    <property type="project" value="TreeGrafter"/>
</dbReference>
<evidence type="ECO:0000256" key="1">
    <source>
        <dbReference type="ARBA" id="ARBA00004123"/>
    </source>
</evidence>
<evidence type="ECO:0000256" key="2">
    <source>
        <dbReference type="ARBA" id="ARBA00007770"/>
    </source>
</evidence>
<dbReference type="GO" id="GO:0005634">
    <property type="term" value="C:nucleus"/>
    <property type="evidence" value="ECO:0007669"/>
    <property type="project" value="UniProtKB-SubCell"/>
</dbReference>
<evidence type="ECO:0000259" key="8">
    <source>
        <dbReference type="Pfam" id="PF03299"/>
    </source>
</evidence>
<evidence type="ECO:0000256" key="6">
    <source>
        <dbReference type="ARBA" id="ARBA00023242"/>
    </source>
</evidence>
<sequence length="388" mass="42686">MNVLTTSNSAIPTNKSSVPKTLSTTDALLHHLRALIPSSGEQQEVPNIDFSIFASLLNPSAKACSLPSPTESLASAGSTSSQNSGNGTKRSGSPLQCDVSFKKAKDEDDNSDTESSDHGGNDGIDPNTMSPLQNILIKPVHLITPDDIFMSVPGRLSLLTSTNRYKVTIGEIQRRLGYPENLNASILGAILRRAKSKNGGKELRAILEQHGMNLPAGRRKSTQITLFTSMIEGEAEHLAKDFDYLCTNEFPAEDLAKQMVMQQPKDEASLGKRKEELYTALKVMNELMQSITGSSPMNKVFAEKPLTNFQLLTHNFGNPALLTAFATFNKYVTSQLELLNYSENTQPSVPIQQGRKTVKKLEQSDLYYMPQEMTLQKLLQMCQQKNCI</sequence>
<feature type="region of interest" description="Disordered" evidence="7">
    <location>
        <begin position="1"/>
        <end position="20"/>
    </location>
</feature>
<accession>A0A8S1EL80</accession>
<organism evidence="9 10">
    <name type="scientific">Caenorhabditis bovis</name>
    <dbReference type="NCBI Taxonomy" id="2654633"/>
    <lineage>
        <taxon>Eukaryota</taxon>
        <taxon>Metazoa</taxon>
        <taxon>Ecdysozoa</taxon>
        <taxon>Nematoda</taxon>
        <taxon>Chromadorea</taxon>
        <taxon>Rhabditida</taxon>
        <taxon>Rhabditina</taxon>
        <taxon>Rhabditomorpha</taxon>
        <taxon>Rhabditoidea</taxon>
        <taxon>Rhabditidae</taxon>
        <taxon>Peloderinae</taxon>
        <taxon>Caenorhabditis</taxon>
    </lineage>
</organism>
<dbReference type="GO" id="GO:0042127">
    <property type="term" value="P:regulation of cell population proliferation"/>
    <property type="evidence" value="ECO:0007669"/>
    <property type="project" value="TreeGrafter"/>
</dbReference>
<dbReference type="InterPro" id="IPR013854">
    <property type="entry name" value="TF_AP2_C"/>
</dbReference>
<dbReference type="InterPro" id="IPR004979">
    <property type="entry name" value="TF_AP2"/>
</dbReference>
<dbReference type="Pfam" id="PF03299">
    <property type="entry name" value="TF_AP-2"/>
    <property type="match status" value="1"/>
</dbReference>
<evidence type="ECO:0000256" key="3">
    <source>
        <dbReference type="ARBA" id="ARBA00023015"/>
    </source>
</evidence>
<dbReference type="OrthoDB" id="6252992at2759"/>
<evidence type="ECO:0000313" key="9">
    <source>
        <dbReference type="EMBL" id="CAB3400962.1"/>
    </source>
</evidence>
<dbReference type="EMBL" id="CADEPM010000002">
    <property type="protein sequence ID" value="CAB3400962.1"/>
    <property type="molecule type" value="Genomic_DNA"/>
</dbReference>
<gene>
    <name evidence="9" type="ORF">CBOVIS_LOCUS3780</name>
</gene>
<keyword evidence="6" id="KW-0539">Nucleus</keyword>